<evidence type="ECO:0000259" key="2">
    <source>
        <dbReference type="Pfam" id="PF14383"/>
    </source>
</evidence>
<feature type="domain" description="DUF3741" evidence="2">
    <location>
        <begin position="258"/>
        <end position="282"/>
    </location>
</feature>
<protein>
    <recommendedName>
        <fullName evidence="2">DUF3741 domain-containing protein</fullName>
    </recommendedName>
</protein>
<feature type="region of interest" description="Disordered" evidence="1">
    <location>
        <begin position="587"/>
        <end position="616"/>
    </location>
</feature>
<feature type="compositionally biased region" description="Polar residues" evidence="1">
    <location>
        <begin position="233"/>
        <end position="257"/>
    </location>
</feature>
<dbReference type="EMBL" id="DUZY01000002">
    <property type="protein sequence ID" value="DAD26895.1"/>
    <property type="molecule type" value="Genomic_DNA"/>
</dbReference>
<feature type="compositionally biased region" description="Basic and acidic residues" evidence="1">
    <location>
        <begin position="527"/>
        <end position="546"/>
    </location>
</feature>
<evidence type="ECO:0000313" key="3">
    <source>
        <dbReference type="EMBL" id="DAD26895.1"/>
    </source>
</evidence>
<dbReference type="Pfam" id="PF14383">
    <property type="entry name" value="VARLMGL"/>
    <property type="match status" value="1"/>
</dbReference>
<feature type="compositionally biased region" description="Basic residues" evidence="1">
    <location>
        <begin position="607"/>
        <end position="616"/>
    </location>
</feature>
<dbReference type="InterPro" id="IPR032795">
    <property type="entry name" value="DUF3741-assoc"/>
</dbReference>
<gene>
    <name evidence="3" type="ORF">HUJ06_028363</name>
</gene>
<feature type="compositionally biased region" description="Basic and acidic residues" evidence="1">
    <location>
        <begin position="468"/>
        <end position="477"/>
    </location>
</feature>
<evidence type="ECO:0000313" key="4">
    <source>
        <dbReference type="Proteomes" id="UP000607653"/>
    </source>
</evidence>
<reference evidence="3 4" key="1">
    <citation type="journal article" date="2020" name="Mol. Biol. Evol.">
        <title>Distinct Expression and Methylation Patterns for Genes with Different Fates following a Single Whole-Genome Duplication in Flowering Plants.</title>
        <authorList>
            <person name="Shi T."/>
            <person name="Rahmani R.S."/>
            <person name="Gugger P.F."/>
            <person name="Wang M."/>
            <person name="Li H."/>
            <person name="Zhang Y."/>
            <person name="Li Z."/>
            <person name="Wang Q."/>
            <person name="Van de Peer Y."/>
            <person name="Marchal K."/>
            <person name="Chen J."/>
        </authorList>
    </citation>
    <scope>NUCLEOTIDE SEQUENCE [LARGE SCALE GENOMIC DNA]</scope>
    <source>
        <tissue evidence="3">Leaf</tissue>
    </source>
</reference>
<sequence>MPQHKVRSVGYRSFFTCNDPSGVVECGTIKKSKTGTQRVENDIDCQRSKKEHSNPSLACKEERKEFISKGNTEELHNLPSSKLSEVSRGTQKINHMIDSLSKGLSFDGPPKDVARDLLKGALDLQESLIMLDKLQEASKYMAQLKKKQKPRSEQGEGEEVVIDRVDSGRFGEKYHRRGLHMRHLSFDDSSRDCREELKKIIKDSLSRQNLFPISKEEKSSNSESGREFDSTVDIPSTSSSQSLMVHSRSSVFDGSTAQDKKVKSPNLIAKLMGLEELPSEQIQPSKKQVESDKSSNQWRPIYDIDMPNVRKPNLVDSIGDSEQRTLREIIEAMQFKGLLKNSHSVSHLSNTSCSKQRLDGEIPPIVIIKPLNFPYEKTEGPLLERFNQEEGDFDTKEIITELEVKEVHPPKIFPRKEEAPELKEMLGRLEAKQEPLTEMFMGEKGALDPKQMLRELETKEVAATKRIIQEEGAKDSKTSPSETQKVKELKTKKLREPEVKEFKNKEKACPNKMKSSASLNHRLPRNKKSEKTKMVPSDRRKPVEKDHVKCVAGPRSQNWAKSTSVKLIKPESELVITKNQFPLQRSTIRGPKSIHPTKPVSQNSADRRKKSHTKKAIPAREPLPTSSIMENLQCKDSVLATTRVSLVDQVPAGERRTVFEIDIEDHCSKDNSVSKTTPCITQHERGIGHEGEATQLINHETIGRNTIRTSTMKALLLSSPSFLSCVADLFDVNVDQPTVSKEPSVLDVGMTNVRLFLDCANEIMERKSLQTLQLGHPLFGFRDSRIIISLDKVVEEVCCGVENLNNYNKINGVLPMDILYIMLEKDLSCKLVLNGTWDLGWINGFSVDEADQIVGELEKQVLDGLVQEETVSSWSFYFLYIEVTSVNTTERIENRLSLNVLVIVKTMMNTLKNTLMNASTQENSIIQGLICSNIL</sequence>
<dbReference type="AlphaFoldDB" id="A0A822Y792"/>
<feature type="compositionally biased region" description="Basic and acidic residues" evidence="1">
    <location>
        <begin position="484"/>
        <end position="509"/>
    </location>
</feature>
<evidence type="ECO:0000256" key="1">
    <source>
        <dbReference type="SAM" id="MobiDB-lite"/>
    </source>
</evidence>
<dbReference type="PANTHER" id="PTHR34282">
    <property type="entry name" value="OS01G0228800 PROTEIN-RELATED"/>
    <property type="match status" value="1"/>
</dbReference>
<feature type="compositionally biased region" description="Basic and acidic residues" evidence="1">
    <location>
        <begin position="214"/>
        <end position="229"/>
    </location>
</feature>
<accession>A0A822Y792</accession>
<name>A0A822Y792_NELNU</name>
<feature type="region of interest" description="Disordered" evidence="1">
    <location>
        <begin position="212"/>
        <end position="259"/>
    </location>
</feature>
<feature type="region of interest" description="Disordered" evidence="1">
    <location>
        <begin position="468"/>
        <end position="546"/>
    </location>
</feature>
<dbReference type="Proteomes" id="UP000607653">
    <property type="component" value="Unassembled WGS sequence"/>
</dbReference>
<keyword evidence="4" id="KW-1185">Reference proteome</keyword>
<proteinExistence type="predicted"/>
<comment type="caution">
    <text evidence="3">The sequence shown here is derived from an EMBL/GenBank/DDBJ whole genome shotgun (WGS) entry which is preliminary data.</text>
</comment>
<organism evidence="3 4">
    <name type="scientific">Nelumbo nucifera</name>
    <name type="common">Sacred lotus</name>
    <dbReference type="NCBI Taxonomy" id="4432"/>
    <lineage>
        <taxon>Eukaryota</taxon>
        <taxon>Viridiplantae</taxon>
        <taxon>Streptophyta</taxon>
        <taxon>Embryophyta</taxon>
        <taxon>Tracheophyta</taxon>
        <taxon>Spermatophyta</taxon>
        <taxon>Magnoliopsida</taxon>
        <taxon>Proteales</taxon>
        <taxon>Nelumbonaceae</taxon>
        <taxon>Nelumbo</taxon>
    </lineage>
</organism>
<dbReference type="PANTHER" id="PTHR34282:SF2">
    <property type="entry name" value="DUF3741 DOMAIN-CONTAINING PROTEIN"/>
    <property type="match status" value="1"/>
</dbReference>